<evidence type="ECO:0008006" key="3">
    <source>
        <dbReference type="Google" id="ProtNLM"/>
    </source>
</evidence>
<dbReference type="OrthoDB" id="5587272at2759"/>
<accession>A0A2T9ZI18</accession>
<evidence type="ECO:0000313" key="2">
    <source>
        <dbReference type="Proteomes" id="UP000245609"/>
    </source>
</evidence>
<gene>
    <name evidence="1" type="ORF">BB560_001253</name>
</gene>
<organism evidence="1 2">
    <name type="scientific">Smittium megazygosporum</name>
    <dbReference type="NCBI Taxonomy" id="133381"/>
    <lineage>
        <taxon>Eukaryota</taxon>
        <taxon>Fungi</taxon>
        <taxon>Fungi incertae sedis</taxon>
        <taxon>Zoopagomycota</taxon>
        <taxon>Kickxellomycotina</taxon>
        <taxon>Harpellomycetes</taxon>
        <taxon>Harpellales</taxon>
        <taxon>Legeriomycetaceae</taxon>
        <taxon>Smittium</taxon>
    </lineage>
</organism>
<protein>
    <recommendedName>
        <fullName evidence="3">Retrotransposon gag domain-containing protein</fullName>
    </recommendedName>
</protein>
<keyword evidence="2" id="KW-1185">Reference proteome</keyword>
<name>A0A2T9ZI18_9FUNG</name>
<reference evidence="1 2" key="1">
    <citation type="journal article" date="2018" name="MBio">
        <title>Comparative Genomics Reveals the Core Gene Toolbox for the Fungus-Insect Symbiosis.</title>
        <authorList>
            <person name="Wang Y."/>
            <person name="Stata M."/>
            <person name="Wang W."/>
            <person name="Stajich J.E."/>
            <person name="White M.M."/>
            <person name="Moncalvo J.M."/>
        </authorList>
    </citation>
    <scope>NUCLEOTIDE SEQUENCE [LARGE SCALE GENOMIC DNA]</scope>
    <source>
        <strain evidence="1 2">SC-DP-2</strain>
    </source>
</reference>
<dbReference type="EMBL" id="MBFS01000144">
    <property type="protein sequence ID" value="PVV04253.1"/>
    <property type="molecule type" value="Genomic_DNA"/>
</dbReference>
<comment type="caution">
    <text evidence="1">The sequence shown here is derived from an EMBL/GenBank/DDBJ whole genome shotgun (WGS) entry which is preliminary data.</text>
</comment>
<dbReference type="Proteomes" id="UP000245609">
    <property type="component" value="Unassembled WGS sequence"/>
</dbReference>
<evidence type="ECO:0000313" key="1">
    <source>
        <dbReference type="EMBL" id="PVV04253.1"/>
    </source>
</evidence>
<dbReference type="AlphaFoldDB" id="A0A2T9ZI18"/>
<proteinExistence type="predicted"/>
<feature type="non-terminal residue" evidence="1">
    <location>
        <position position="108"/>
    </location>
</feature>
<sequence length="108" mass="12816">MTTYFEVFPSKFAASTEDCANLEVWICAFRDAIKYNGIKEDEANRLFRLWLVGDAAKWRLELQETALAQQWKLDRWLKEMKKNYGPPEVNYKGDIWTLKLFIKSKEES</sequence>